<dbReference type="PANTHER" id="PTHR10430">
    <property type="entry name" value="PEROXIREDOXIN"/>
    <property type="match status" value="1"/>
</dbReference>
<dbReference type="Proteomes" id="UP000041254">
    <property type="component" value="Unassembled WGS sequence"/>
</dbReference>
<evidence type="ECO:0000256" key="2">
    <source>
        <dbReference type="ARBA" id="ARBA00022559"/>
    </source>
</evidence>
<protein>
    <recommendedName>
        <fullName evidence="8">Thioredoxin domain-containing protein</fullName>
    </recommendedName>
</protein>
<evidence type="ECO:0000313" key="9">
    <source>
        <dbReference type="EMBL" id="CEM02325.1"/>
    </source>
</evidence>
<comment type="function">
    <text evidence="6">Thiol-specific peroxidase that catalyzes the reduction of hydrogen peroxide and organic hydroperoxides to water and alcohols, respectively. Plays a role in cell protection against oxidative stress by detoxifying peroxides.</text>
</comment>
<accession>A0A0G4EUQ6</accession>
<dbReference type="GO" id="GO:0008379">
    <property type="term" value="F:thioredoxin peroxidase activity"/>
    <property type="evidence" value="ECO:0007669"/>
    <property type="project" value="InterPro"/>
</dbReference>
<feature type="domain" description="Thioredoxin" evidence="8">
    <location>
        <begin position="47"/>
        <end position="203"/>
    </location>
</feature>
<dbReference type="STRING" id="1169540.A0A0G4EUQ6"/>
<keyword evidence="3 6" id="KW-0049">Antioxidant</keyword>
<gene>
    <name evidence="9" type="ORF">Vbra_5437</name>
</gene>
<dbReference type="VEuPathDB" id="CryptoDB:Vbra_5437"/>
<dbReference type="EMBL" id="CDMY01000323">
    <property type="protein sequence ID" value="CEM02325.1"/>
    <property type="molecule type" value="Genomic_DNA"/>
</dbReference>
<dbReference type="AlphaFoldDB" id="A0A0G4EUQ6"/>
<name>A0A0G4EUQ6_VITBC</name>
<dbReference type="CDD" id="cd03013">
    <property type="entry name" value="PRX5_like"/>
    <property type="match status" value="1"/>
</dbReference>
<comment type="similarity">
    <text evidence="1 6">Belongs to the peroxiredoxin family. Prx5 subfamily.</text>
</comment>
<feature type="active site" description="Cysteine sulfenic acid (-SOH) intermediate" evidence="5">
    <location>
        <position position="90"/>
    </location>
</feature>
<keyword evidence="7" id="KW-0732">Signal</keyword>
<dbReference type="InterPro" id="IPR013766">
    <property type="entry name" value="Thioredoxin_domain"/>
</dbReference>
<dbReference type="OrthoDB" id="1882547at2759"/>
<dbReference type="PhylomeDB" id="A0A0G4EUQ6"/>
<dbReference type="InterPro" id="IPR037944">
    <property type="entry name" value="PRX5-like"/>
</dbReference>
<evidence type="ECO:0000313" key="10">
    <source>
        <dbReference type="Proteomes" id="UP000041254"/>
    </source>
</evidence>
<keyword evidence="2 6" id="KW-0575">Peroxidase</keyword>
<keyword evidence="4 6" id="KW-0560">Oxidoreductase</keyword>
<sequence>MKRWLIWYSLTCLCMASTSLGFAPSSPLQSLAIRSRARRQPLCEMKILTNQYLPQDITLSVNGKPMTVREIFKERTGIIFAVPGAFTPTCTDKHLPGFLDTTNLKKIMQKVDFVGCLAVNDPFVLKAWARQTGAIDKIVFISDGNGELTRAIGMEKDCTGGFMGIRSDRYAMFVAKGGRVQWLGEGEDAFAEEVVAALQRLWMVFTHASRFNSEYHEEGVPE</sequence>
<evidence type="ECO:0000256" key="6">
    <source>
        <dbReference type="RuleBase" id="RU366011"/>
    </source>
</evidence>
<dbReference type="Gene3D" id="3.40.30.10">
    <property type="entry name" value="Glutaredoxin"/>
    <property type="match status" value="1"/>
</dbReference>
<evidence type="ECO:0000256" key="7">
    <source>
        <dbReference type="SAM" id="SignalP"/>
    </source>
</evidence>
<evidence type="ECO:0000256" key="1">
    <source>
        <dbReference type="ARBA" id="ARBA00010505"/>
    </source>
</evidence>
<dbReference type="Pfam" id="PF08534">
    <property type="entry name" value="Redoxin"/>
    <property type="match status" value="1"/>
</dbReference>
<dbReference type="SUPFAM" id="SSF52833">
    <property type="entry name" value="Thioredoxin-like"/>
    <property type="match status" value="1"/>
</dbReference>
<proteinExistence type="inferred from homology"/>
<organism evidence="9 10">
    <name type="scientific">Vitrella brassicaformis (strain CCMP3155)</name>
    <dbReference type="NCBI Taxonomy" id="1169540"/>
    <lineage>
        <taxon>Eukaryota</taxon>
        <taxon>Sar</taxon>
        <taxon>Alveolata</taxon>
        <taxon>Colpodellida</taxon>
        <taxon>Vitrellaceae</taxon>
        <taxon>Vitrella</taxon>
    </lineage>
</organism>
<keyword evidence="10" id="KW-1185">Reference proteome</keyword>
<feature type="signal peptide" evidence="7">
    <location>
        <begin position="1"/>
        <end position="21"/>
    </location>
</feature>
<evidence type="ECO:0000256" key="4">
    <source>
        <dbReference type="ARBA" id="ARBA00023002"/>
    </source>
</evidence>
<dbReference type="InterPro" id="IPR036249">
    <property type="entry name" value="Thioredoxin-like_sf"/>
</dbReference>
<dbReference type="GO" id="GO:0045454">
    <property type="term" value="P:cell redox homeostasis"/>
    <property type="evidence" value="ECO:0007669"/>
    <property type="project" value="TreeGrafter"/>
</dbReference>
<keyword evidence="6" id="KW-0676">Redox-active center</keyword>
<evidence type="ECO:0000256" key="3">
    <source>
        <dbReference type="ARBA" id="ARBA00022862"/>
    </source>
</evidence>
<dbReference type="PROSITE" id="PS51352">
    <property type="entry name" value="THIOREDOXIN_2"/>
    <property type="match status" value="1"/>
</dbReference>
<dbReference type="InterPro" id="IPR013740">
    <property type="entry name" value="Redoxin"/>
</dbReference>
<dbReference type="GO" id="GO:0005737">
    <property type="term" value="C:cytoplasm"/>
    <property type="evidence" value="ECO:0007669"/>
    <property type="project" value="TreeGrafter"/>
</dbReference>
<reference evidence="9 10" key="1">
    <citation type="submission" date="2014-11" db="EMBL/GenBank/DDBJ databases">
        <authorList>
            <person name="Zhu J."/>
            <person name="Qi W."/>
            <person name="Song R."/>
        </authorList>
    </citation>
    <scope>NUCLEOTIDE SEQUENCE [LARGE SCALE GENOMIC DNA]</scope>
</reference>
<dbReference type="PANTHER" id="PTHR10430:SF16">
    <property type="entry name" value="PEROXIREDOXIN-5, MITOCHONDRIAL"/>
    <property type="match status" value="1"/>
</dbReference>
<feature type="chain" id="PRO_5005188330" description="Thioredoxin domain-containing protein" evidence="7">
    <location>
        <begin position="22"/>
        <end position="222"/>
    </location>
</feature>
<dbReference type="InParanoid" id="A0A0G4EUQ6"/>
<evidence type="ECO:0000259" key="8">
    <source>
        <dbReference type="PROSITE" id="PS51352"/>
    </source>
</evidence>
<evidence type="ECO:0000256" key="5">
    <source>
        <dbReference type="PIRSR" id="PIRSR637944-1"/>
    </source>
</evidence>
<dbReference type="GO" id="GO:0042744">
    <property type="term" value="P:hydrogen peroxide catabolic process"/>
    <property type="evidence" value="ECO:0007669"/>
    <property type="project" value="TreeGrafter"/>
</dbReference>
<dbReference type="GO" id="GO:0034599">
    <property type="term" value="P:cellular response to oxidative stress"/>
    <property type="evidence" value="ECO:0007669"/>
    <property type="project" value="InterPro"/>
</dbReference>